<sequence>MSSPSTPSDGISQEIDFDTIDFDKINFEQIDVNKLDLSDSSVIISLLKPSPRPALSIFPVEIWTHIISHIDDISALSSLNLTCVALKELSIDSLLLKLVNEPSLNRLFEFCKEITWQEKYNKENKSEPIDKNYVNIVGVDNNKIRNDKGKNIEKFDIKKDLKEIIFKMHKYIDKVILSIAEPEKWTDNVLEWVGYDEHKEFTINQETFRREVGRIGKAKTKAFVKWEKNVENEKKIMKRELAKVWAISGRMFPFSHTENREWKKRRQEKSLNALETLSSLPPKETKGTKESKESKENNTTTSSSPFKESKESKKNNTTISSSRSKENKYGRQSQLRPKLFSNNNNNGSSSSSSSVCTKPKTKRTELKSIRSPSSSSSSSSSLNVNNNKFNSSKESWKYSHEIRNQPLPRRPNIEEEEFIRKILTSFVTPEYFGTYEGFKNEDLTGYMIKILKRFCGSNEKVLKFPRELTGYQRKRLHQQAEILGLKSTSFGEGVGRFLVVMRQEVVIFK</sequence>
<dbReference type="EMBL" id="PQFF01000242">
    <property type="protein sequence ID" value="RHZ70852.1"/>
    <property type="molecule type" value="Genomic_DNA"/>
</dbReference>
<organism evidence="3 4">
    <name type="scientific">Diversispora epigaea</name>
    <dbReference type="NCBI Taxonomy" id="1348612"/>
    <lineage>
        <taxon>Eukaryota</taxon>
        <taxon>Fungi</taxon>
        <taxon>Fungi incertae sedis</taxon>
        <taxon>Mucoromycota</taxon>
        <taxon>Glomeromycotina</taxon>
        <taxon>Glomeromycetes</taxon>
        <taxon>Diversisporales</taxon>
        <taxon>Diversisporaceae</taxon>
        <taxon>Diversispora</taxon>
    </lineage>
</organism>
<evidence type="ECO:0000256" key="1">
    <source>
        <dbReference type="SAM" id="MobiDB-lite"/>
    </source>
</evidence>
<gene>
    <name evidence="3" type="ORF">Glove_265g14</name>
</gene>
<dbReference type="SUPFAM" id="SSF82708">
    <property type="entry name" value="R3H domain"/>
    <property type="match status" value="1"/>
</dbReference>
<dbReference type="InterPro" id="IPR001374">
    <property type="entry name" value="R3H_dom"/>
</dbReference>
<dbReference type="Pfam" id="PF01424">
    <property type="entry name" value="R3H"/>
    <property type="match status" value="1"/>
</dbReference>
<dbReference type="OrthoDB" id="2359216at2759"/>
<evidence type="ECO:0000313" key="4">
    <source>
        <dbReference type="Proteomes" id="UP000266861"/>
    </source>
</evidence>
<dbReference type="Gene3D" id="3.30.1370.50">
    <property type="entry name" value="R3H-like domain"/>
    <property type="match status" value="1"/>
</dbReference>
<feature type="domain" description="R3H" evidence="2">
    <location>
        <begin position="441"/>
        <end position="504"/>
    </location>
</feature>
<accession>A0A397I6T1</accession>
<comment type="caution">
    <text evidence="3">The sequence shown here is derived from an EMBL/GenBank/DDBJ whole genome shotgun (WGS) entry which is preliminary data.</text>
</comment>
<feature type="compositionally biased region" description="Low complexity" evidence="1">
    <location>
        <begin position="341"/>
        <end position="354"/>
    </location>
</feature>
<dbReference type="PROSITE" id="PS51061">
    <property type="entry name" value="R3H"/>
    <property type="match status" value="1"/>
</dbReference>
<proteinExistence type="predicted"/>
<dbReference type="Proteomes" id="UP000266861">
    <property type="component" value="Unassembled WGS sequence"/>
</dbReference>
<dbReference type="GO" id="GO:0003676">
    <property type="term" value="F:nucleic acid binding"/>
    <property type="evidence" value="ECO:0007669"/>
    <property type="project" value="UniProtKB-UniRule"/>
</dbReference>
<evidence type="ECO:0000259" key="2">
    <source>
        <dbReference type="PROSITE" id="PS51061"/>
    </source>
</evidence>
<evidence type="ECO:0000313" key="3">
    <source>
        <dbReference type="EMBL" id="RHZ70852.1"/>
    </source>
</evidence>
<feature type="region of interest" description="Disordered" evidence="1">
    <location>
        <begin position="259"/>
        <end position="386"/>
    </location>
</feature>
<feature type="compositionally biased region" description="Low complexity" evidence="1">
    <location>
        <begin position="297"/>
        <end position="306"/>
    </location>
</feature>
<dbReference type="InterPro" id="IPR036867">
    <property type="entry name" value="R3H_dom_sf"/>
</dbReference>
<reference evidence="3 4" key="1">
    <citation type="submission" date="2018-08" db="EMBL/GenBank/DDBJ databases">
        <title>Genome and evolution of the arbuscular mycorrhizal fungus Diversispora epigaea (formerly Glomus versiforme) and its bacterial endosymbionts.</title>
        <authorList>
            <person name="Sun X."/>
            <person name="Fei Z."/>
            <person name="Harrison M."/>
        </authorList>
    </citation>
    <scope>NUCLEOTIDE SEQUENCE [LARGE SCALE GENOMIC DNA]</scope>
    <source>
        <strain evidence="3 4">IT104</strain>
    </source>
</reference>
<protein>
    <recommendedName>
        <fullName evidence="2">R3H domain-containing protein</fullName>
    </recommendedName>
</protein>
<feature type="compositionally biased region" description="Low complexity" evidence="1">
    <location>
        <begin position="369"/>
        <end position="386"/>
    </location>
</feature>
<feature type="compositionally biased region" description="Basic and acidic residues" evidence="1">
    <location>
        <begin position="283"/>
        <end position="296"/>
    </location>
</feature>
<name>A0A397I6T1_9GLOM</name>
<dbReference type="AlphaFoldDB" id="A0A397I6T1"/>
<keyword evidence="4" id="KW-1185">Reference proteome</keyword>